<dbReference type="EMBL" id="DTMZ01000153">
    <property type="protein sequence ID" value="HGD13687.1"/>
    <property type="molecule type" value="Genomic_DNA"/>
</dbReference>
<feature type="domain" description="AAA+ ATPase" evidence="10">
    <location>
        <begin position="56"/>
        <end position="187"/>
    </location>
</feature>
<sequence>MKRPPLERLSSPQRLQGEETFDEAVRPRFLDEFVGQNKIKENLRVFIAAARMRSEPLEHVLLSGPPGLGKTTLAHILANEMGSQIRCSAGPILERPVDLAGILTCLNHGDVFFIDEIHRTNKAVEEFLYPALEDFAIDVLLDKGPGARSERIALSAFTLVGATTRTGLLTAPLRSRFGIIMRLDYYPPEELYEIVLRSARLLKIGIDDEGAYEIATRSRGTPRIANRLLRRVRDFAQVKGKDQIDKEIAQFALAQLDVDSRGLDEMDKKIVLTIIEKFNGGPVGIGSIAVAVSEDPGTIEEVYEPFLVQQGFIQRTPRGRVATILAYQHFSRKPPEQNQPRLFQG</sequence>
<evidence type="ECO:0000256" key="5">
    <source>
        <dbReference type="ARBA" id="ARBA00022840"/>
    </source>
</evidence>
<evidence type="ECO:0000256" key="8">
    <source>
        <dbReference type="ARBA" id="ARBA00023204"/>
    </source>
</evidence>
<feature type="binding site" evidence="9">
    <location>
        <begin position="133"/>
        <end position="135"/>
    </location>
    <ligand>
        <name>ATP</name>
        <dbReference type="ChEBI" id="CHEBI:30616"/>
    </ligand>
</feature>
<dbReference type="AlphaFoldDB" id="A0A7V3PUJ9"/>
<accession>A0A7V3PUJ9</accession>
<comment type="function">
    <text evidence="9">The RuvA-RuvB-RuvC complex processes Holliday junction (HJ) DNA during genetic recombination and DNA repair, while the RuvA-RuvB complex plays an important role in the rescue of blocked DNA replication forks via replication fork reversal (RFR). RuvA specifically binds to HJ cruciform DNA, conferring on it an open structure. The RuvB hexamer acts as an ATP-dependent pump, pulling dsDNA into and through the RuvAB complex. RuvB forms 2 homohexamers on either side of HJ DNA bound by 1 or 2 RuvA tetramers; 4 subunits per hexamer contact DNA at a time. Coordinated motions by a converter formed by DNA-disengaged RuvB subunits stimulates ATP hydrolysis and nucleotide exchange. Immobilization of the converter enables RuvB to convert the ATP-contained energy into a lever motion, pulling 2 nucleotides of DNA out of the RuvA tetramer per ATP hydrolyzed, thus driving DNA branch migration. The RuvB motors rotate together with the DNA substrate, which together with the progressing nucleotide cycle form the mechanistic basis for DNA recombination by continuous HJ branch migration. Branch migration allows RuvC to scan DNA until it finds its consensus sequence, where it cleaves and resolves cruciform DNA.</text>
</comment>
<proteinExistence type="inferred from homology"/>
<protein>
    <recommendedName>
        <fullName evidence="9">Holliday junction branch migration complex subunit RuvB</fullName>
        <ecNumber evidence="9">3.6.4.-</ecNumber>
    </recommendedName>
</protein>
<feature type="binding site" evidence="9">
    <location>
        <position position="72"/>
    </location>
    <ligand>
        <name>ATP</name>
        <dbReference type="ChEBI" id="CHEBI:30616"/>
    </ligand>
</feature>
<dbReference type="PANTHER" id="PTHR42848:SF1">
    <property type="entry name" value="HOLLIDAY JUNCTION BRANCH MIGRATION COMPLEX SUBUNIT RUVB"/>
    <property type="match status" value="1"/>
</dbReference>
<evidence type="ECO:0000256" key="7">
    <source>
        <dbReference type="ARBA" id="ARBA00023172"/>
    </source>
</evidence>
<organism evidence="11">
    <name type="scientific">candidate division WOR-3 bacterium</name>
    <dbReference type="NCBI Taxonomy" id="2052148"/>
    <lineage>
        <taxon>Bacteria</taxon>
        <taxon>Bacteria division WOR-3</taxon>
    </lineage>
</organism>
<dbReference type="Gene3D" id="1.10.8.60">
    <property type="match status" value="1"/>
</dbReference>
<feature type="binding site" evidence="9">
    <location>
        <position position="26"/>
    </location>
    <ligand>
        <name>ATP</name>
        <dbReference type="ChEBI" id="CHEBI:30616"/>
    </ligand>
</feature>
<dbReference type="GO" id="GO:0005524">
    <property type="term" value="F:ATP binding"/>
    <property type="evidence" value="ECO:0007669"/>
    <property type="project" value="UniProtKB-UniRule"/>
</dbReference>
<dbReference type="Pfam" id="PF05491">
    <property type="entry name" value="WHD_RuvB"/>
    <property type="match status" value="1"/>
</dbReference>
<dbReference type="InterPro" id="IPR027417">
    <property type="entry name" value="P-loop_NTPase"/>
</dbReference>
<dbReference type="CDD" id="cd00009">
    <property type="entry name" value="AAA"/>
    <property type="match status" value="1"/>
</dbReference>
<dbReference type="InterPro" id="IPR036390">
    <property type="entry name" value="WH_DNA-bd_sf"/>
</dbReference>
<keyword evidence="6 9" id="KW-0238">DNA-binding</keyword>
<keyword evidence="5 9" id="KW-0067">ATP-binding</keyword>
<gene>
    <name evidence="9 11" type="primary">ruvB</name>
    <name evidence="11" type="ORF">ENX16_06380</name>
</gene>
<comment type="similarity">
    <text evidence="9">Belongs to the RuvB family.</text>
</comment>
<dbReference type="GO" id="GO:0016787">
    <property type="term" value="F:hydrolase activity"/>
    <property type="evidence" value="ECO:0007669"/>
    <property type="project" value="UniProtKB-KW"/>
</dbReference>
<dbReference type="PANTHER" id="PTHR42848">
    <property type="match status" value="1"/>
</dbReference>
<evidence type="ECO:0000256" key="2">
    <source>
        <dbReference type="ARBA" id="ARBA00022741"/>
    </source>
</evidence>
<keyword evidence="1 9" id="KW-0963">Cytoplasm</keyword>
<evidence type="ECO:0000256" key="3">
    <source>
        <dbReference type="ARBA" id="ARBA00022763"/>
    </source>
</evidence>
<dbReference type="Gene3D" id="3.40.50.300">
    <property type="entry name" value="P-loop containing nucleotide triphosphate hydrolases"/>
    <property type="match status" value="1"/>
</dbReference>
<dbReference type="InterPro" id="IPR008824">
    <property type="entry name" value="RuvB-like_N"/>
</dbReference>
<dbReference type="GO" id="GO:0048476">
    <property type="term" value="C:Holliday junction resolvase complex"/>
    <property type="evidence" value="ECO:0007669"/>
    <property type="project" value="UniProtKB-UniRule"/>
</dbReference>
<keyword evidence="8 9" id="KW-0234">DNA repair</keyword>
<comment type="domain">
    <text evidence="9">Has 3 domains, the large (RuvB-L) and small ATPase (RuvB-S) domains and the C-terminal head (RuvB-H) domain. The head domain binds DNA, while the ATPase domains jointly bind ATP, ADP or are empty depending on the state of the subunit in the translocation cycle. During a single DNA translocation step the structure of each domain remains the same, but their relative positions change.</text>
</comment>
<feature type="region of interest" description="Small ATPAse domain (RuvB-S)" evidence="9">
    <location>
        <begin position="187"/>
        <end position="257"/>
    </location>
</feature>
<dbReference type="InterPro" id="IPR004605">
    <property type="entry name" value="DNA_helicase_Holl-junc_RuvB"/>
</dbReference>
<dbReference type="EC" id="3.6.4.-" evidence="9"/>
<dbReference type="NCBIfam" id="NF000868">
    <property type="entry name" value="PRK00080.1"/>
    <property type="match status" value="1"/>
</dbReference>
<evidence type="ECO:0000256" key="4">
    <source>
        <dbReference type="ARBA" id="ARBA00022801"/>
    </source>
</evidence>
<dbReference type="GO" id="GO:0005737">
    <property type="term" value="C:cytoplasm"/>
    <property type="evidence" value="ECO:0007669"/>
    <property type="project" value="UniProtKB-SubCell"/>
</dbReference>
<name>A0A7V3PUJ9_UNCW3</name>
<comment type="catalytic activity">
    <reaction evidence="9">
        <text>ATP + H2O = ADP + phosphate + H(+)</text>
        <dbReference type="Rhea" id="RHEA:13065"/>
        <dbReference type="ChEBI" id="CHEBI:15377"/>
        <dbReference type="ChEBI" id="CHEBI:15378"/>
        <dbReference type="ChEBI" id="CHEBI:30616"/>
        <dbReference type="ChEBI" id="CHEBI:43474"/>
        <dbReference type="ChEBI" id="CHEBI:456216"/>
    </reaction>
</comment>
<evidence type="ECO:0000256" key="9">
    <source>
        <dbReference type="HAMAP-Rule" id="MF_00016"/>
    </source>
</evidence>
<evidence type="ECO:0000256" key="6">
    <source>
        <dbReference type="ARBA" id="ARBA00023125"/>
    </source>
</evidence>
<dbReference type="Gene3D" id="1.10.10.10">
    <property type="entry name" value="Winged helix-like DNA-binding domain superfamily/Winged helix DNA-binding domain"/>
    <property type="match status" value="1"/>
</dbReference>
<dbReference type="SUPFAM" id="SSF52540">
    <property type="entry name" value="P-loop containing nucleoside triphosphate hydrolases"/>
    <property type="match status" value="1"/>
</dbReference>
<feature type="binding site" evidence="9">
    <location>
        <position position="71"/>
    </location>
    <ligand>
        <name>ATP</name>
        <dbReference type="ChEBI" id="CHEBI:30616"/>
    </ligand>
</feature>
<keyword evidence="4 9" id="KW-0378">Hydrolase</keyword>
<dbReference type="GO" id="GO:0006310">
    <property type="term" value="P:DNA recombination"/>
    <property type="evidence" value="ECO:0007669"/>
    <property type="project" value="UniProtKB-UniRule"/>
</dbReference>
<dbReference type="Pfam" id="PF05496">
    <property type="entry name" value="RuvB_N"/>
    <property type="match status" value="1"/>
</dbReference>
<feature type="binding site" evidence="9">
    <location>
        <position position="223"/>
    </location>
    <ligand>
        <name>ATP</name>
        <dbReference type="ChEBI" id="CHEBI:30616"/>
    </ligand>
</feature>
<evidence type="ECO:0000256" key="1">
    <source>
        <dbReference type="ARBA" id="ARBA00022490"/>
    </source>
</evidence>
<dbReference type="SMART" id="SM00382">
    <property type="entry name" value="AAA"/>
    <property type="match status" value="1"/>
</dbReference>
<feature type="binding site" evidence="9">
    <location>
        <position position="320"/>
    </location>
    <ligand>
        <name>DNA</name>
        <dbReference type="ChEBI" id="CHEBI:16991"/>
    </ligand>
</feature>
<feature type="region of interest" description="Large ATPase domain (RuvB-L)" evidence="9">
    <location>
        <begin position="6"/>
        <end position="186"/>
    </location>
</feature>
<reference evidence="11" key="1">
    <citation type="journal article" date="2020" name="mSystems">
        <title>Genome- and Community-Level Interaction Insights into Carbon Utilization and Element Cycling Functions of Hydrothermarchaeota in Hydrothermal Sediment.</title>
        <authorList>
            <person name="Zhou Z."/>
            <person name="Liu Y."/>
            <person name="Xu W."/>
            <person name="Pan J."/>
            <person name="Luo Z.H."/>
            <person name="Li M."/>
        </authorList>
    </citation>
    <scope>NUCLEOTIDE SEQUENCE [LARGE SCALE GENOMIC DNA]</scope>
    <source>
        <strain evidence="11">SpSt-914</strain>
    </source>
</reference>
<dbReference type="GO" id="GO:0000400">
    <property type="term" value="F:four-way junction DNA binding"/>
    <property type="evidence" value="ECO:0007669"/>
    <property type="project" value="UniProtKB-UniRule"/>
</dbReference>
<feature type="region of interest" description="Head domain (RuvB-H)" evidence="9">
    <location>
        <begin position="260"/>
        <end position="345"/>
    </location>
</feature>
<dbReference type="InterPro" id="IPR041445">
    <property type="entry name" value="AAA_lid_4"/>
</dbReference>
<dbReference type="Pfam" id="PF17864">
    <property type="entry name" value="AAA_lid_4"/>
    <property type="match status" value="1"/>
</dbReference>
<dbReference type="InterPro" id="IPR008823">
    <property type="entry name" value="RuvB_wg_C"/>
</dbReference>
<dbReference type="InterPro" id="IPR003593">
    <property type="entry name" value="AAA+_ATPase"/>
</dbReference>
<feature type="binding site" evidence="9">
    <location>
        <position position="70"/>
    </location>
    <ligand>
        <name>ATP</name>
        <dbReference type="ChEBI" id="CHEBI:30616"/>
    </ligand>
</feature>
<evidence type="ECO:0000313" key="11">
    <source>
        <dbReference type="EMBL" id="HGD13687.1"/>
    </source>
</evidence>
<keyword evidence="7 9" id="KW-0233">DNA recombination</keyword>
<feature type="binding site" evidence="9">
    <location>
        <position position="176"/>
    </location>
    <ligand>
        <name>ATP</name>
        <dbReference type="ChEBI" id="CHEBI:30616"/>
    </ligand>
</feature>
<dbReference type="GO" id="GO:0009378">
    <property type="term" value="F:four-way junction helicase activity"/>
    <property type="evidence" value="ECO:0007669"/>
    <property type="project" value="InterPro"/>
</dbReference>
<dbReference type="InterPro" id="IPR036388">
    <property type="entry name" value="WH-like_DNA-bd_sf"/>
</dbReference>
<dbReference type="NCBIfam" id="TIGR00635">
    <property type="entry name" value="ruvB"/>
    <property type="match status" value="1"/>
</dbReference>
<dbReference type="SUPFAM" id="SSF46785">
    <property type="entry name" value="Winged helix' DNA-binding domain"/>
    <property type="match status" value="1"/>
</dbReference>
<comment type="subcellular location">
    <subcellularLocation>
        <location evidence="9">Cytoplasm</location>
    </subcellularLocation>
</comment>
<keyword evidence="3 9" id="KW-0227">DNA damage</keyword>
<keyword evidence="2 9" id="KW-0547">Nucleotide-binding</keyword>
<feature type="binding site" evidence="9">
    <location>
        <position position="71"/>
    </location>
    <ligand>
        <name>Mg(2+)</name>
        <dbReference type="ChEBI" id="CHEBI:18420"/>
    </ligand>
</feature>
<comment type="caution">
    <text evidence="11">The sequence shown here is derived from an EMBL/GenBank/DDBJ whole genome shotgun (WGS) entry which is preliminary data.</text>
</comment>
<keyword evidence="11" id="KW-0347">Helicase</keyword>
<feature type="binding site" evidence="9">
    <location>
        <position position="186"/>
    </location>
    <ligand>
        <name>ATP</name>
        <dbReference type="ChEBI" id="CHEBI:30616"/>
    </ligand>
</feature>
<evidence type="ECO:0000259" key="10">
    <source>
        <dbReference type="SMART" id="SM00382"/>
    </source>
</evidence>
<comment type="subunit">
    <text evidence="9">Homohexamer. Forms an RuvA(8)-RuvB(12)-Holliday junction (HJ) complex. HJ DNA is sandwiched between 2 RuvA tetramers; dsDNA enters through RuvA and exits via RuvB. An RuvB hexamer assembles on each DNA strand where it exits the tetramer. Each RuvB hexamer is contacted by two RuvA subunits (via domain III) on 2 adjacent RuvB subunits; this complex drives branch migration. In the full resolvosome a probable DNA-RuvA(4)-RuvB(12)-RuvC(2) complex forms which resolves the HJ.</text>
</comment>
<dbReference type="GO" id="GO:0006281">
    <property type="term" value="P:DNA repair"/>
    <property type="evidence" value="ECO:0007669"/>
    <property type="project" value="UniProtKB-UniRule"/>
</dbReference>
<feature type="binding site" evidence="9">
    <location>
        <position position="315"/>
    </location>
    <ligand>
        <name>DNA</name>
        <dbReference type="ChEBI" id="CHEBI:16991"/>
    </ligand>
</feature>
<feature type="binding site" evidence="9">
    <location>
        <position position="67"/>
    </location>
    <ligand>
        <name>ATP</name>
        <dbReference type="ChEBI" id="CHEBI:30616"/>
    </ligand>
</feature>
<dbReference type="HAMAP" id="MF_00016">
    <property type="entry name" value="DNA_HJ_migration_RuvB"/>
    <property type="match status" value="1"/>
</dbReference>
<comment type="caution">
    <text evidence="9">Lacks conserved residue(s) required for the propagation of feature annotation.</text>
</comment>